<evidence type="ECO:0000313" key="3">
    <source>
        <dbReference type="EMBL" id="WUX53455.1"/>
    </source>
</evidence>
<protein>
    <submittedName>
        <fullName evidence="3">Relaxase/mobilization nuclease domain-containing protein</fullName>
    </submittedName>
</protein>
<feature type="domain" description="MobA/VirD2-like nuclease" evidence="2">
    <location>
        <begin position="73"/>
        <end position="165"/>
    </location>
</feature>
<proteinExistence type="predicted"/>
<dbReference type="EMBL" id="CP109495">
    <property type="protein sequence ID" value="WUX53455.1"/>
    <property type="molecule type" value="Genomic_DNA"/>
</dbReference>
<sequence>MIPCVQKRGSRTVGLVFYLYEPGRCEEHTDPHLVAAWDAFAPDPGRHPDATYADLARLLDQPVDALVPSRRPEQHVWHLSVRNSPEDPLLTDEQWADIARRMVAATGIAPTGDDTACRWAAVRHADDHIHIVATLVREDGRRPRLNNDAARAQAEARLLEAEYGLRQLNPGDGTAAKRPTSAERHKAERERRPQTPREELRETVRHAAAGTMNETEFFGRLTAAGLVVHQRVAPSGDLLGYKVALPDDRNHDGDPVFYAGSTLAPDLSLPRIRKRWTTSAPESEREANAPASAGPRRPGPAGARRRATTAMWQALLVIDHGTDEEIAARITGAGEVLDALATTSAAPTRSELRQAAFLFERATRSHTQAARGHDRALRQAARDLVYNGPAAGGGEDGASTAMVIDMAFFLITAAAHWHARKNHAQQAAAARQSAAHLRTAYRAAAHHPMAVLHQRGQRLTQPRLQRQTAHLHAAVPELAEQILAEPGWPALAATLTDAEATGHDPATLLTEATTRRELHTADSVSDVLVWRLRRAADLPADTEQIPHTRNATAPTRARPGHQTGTRPGRQRRR</sequence>
<dbReference type="RefSeq" id="WP_329077057.1">
    <property type="nucleotide sequence ID" value="NZ_CP109495.1"/>
</dbReference>
<dbReference type="InterPro" id="IPR005094">
    <property type="entry name" value="Endonuclease_MobA/VirD2"/>
</dbReference>
<dbReference type="Proteomes" id="UP001432209">
    <property type="component" value="Chromosome"/>
</dbReference>
<feature type="compositionally biased region" description="Basic and acidic residues" evidence="1">
    <location>
        <begin position="180"/>
        <end position="199"/>
    </location>
</feature>
<feature type="region of interest" description="Disordered" evidence="1">
    <location>
        <begin position="276"/>
        <end position="305"/>
    </location>
</feature>
<gene>
    <name evidence="3" type="ORF">OG442_18935</name>
</gene>
<name>A0ABZ2A423_STRNV</name>
<organism evidence="3 4">
    <name type="scientific">Streptomyces niveus</name>
    <name type="common">Streptomyces spheroides</name>
    <dbReference type="NCBI Taxonomy" id="193462"/>
    <lineage>
        <taxon>Bacteria</taxon>
        <taxon>Bacillati</taxon>
        <taxon>Actinomycetota</taxon>
        <taxon>Actinomycetes</taxon>
        <taxon>Kitasatosporales</taxon>
        <taxon>Streptomycetaceae</taxon>
        <taxon>Streptomyces</taxon>
    </lineage>
</organism>
<evidence type="ECO:0000313" key="4">
    <source>
        <dbReference type="Proteomes" id="UP001432209"/>
    </source>
</evidence>
<evidence type="ECO:0000256" key="1">
    <source>
        <dbReference type="SAM" id="MobiDB-lite"/>
    </source>
</evidence>
<keyword evidence="4" id="KW-1185">Reference proteome</keyword>
<evidence type="ECO:0000259" key="2">
    <source>
        <dbReference type="Pfam" id="PF03432"/>
    </source>
</evidence>
<feature type="compositionally biased region" description="Low complexity" evidence="1">
    <location>
        <begin position="289"/>
        <end position="302"/>
    </location>
</feature>
<feature type="region of interest" description="Disordered" evidence="1">
    <location>
        <begin position="540"/>
        <end position="573"/>
    </location>
</feature>
<dbReference type="Pfam" id="PF03432">
    <property type="entry name" value="Relaxase"/>
    <property type="match status" value="1"/>
</dbReference>
<reference evidence="3" key="1">
    <citation type="submission" date="2022-10" db="EMBL/GenBank/DDBJ databases">
        <title>The complete genomes of actinobacterial strains from the NBC collection.</title>
        <authorList>
            <person name="Joergensen T.S."/>
            <person name="Alvarez Arevalo M."/>
            <person name="Sterndorff E.B."/>
            <person name="Faurdal D."/>
            <person name="Vuksanovic O."/>
            <person name="Mourched A.-S."/>
            <person name="Charusanti P."/>
            <person name="Shaw S."/>
            <person name="Blin K."/>
            <person name="Weber T."/>
        </authorList>
    </citation>
    <scope>NUCLEOTIDE SEQUENCE</scope>
    <source>
        <strain evidence="3">NBC_01432</strain>
    </source>
</reference>
<feature type="region of interest" description="Disordered" evidence="1">
    <location>
        <begin position="165"/>
        <end position="199"/>
    </location>
</feature>
<accession>A0ABZ2A423</accession>